<keyword evidence="3" id="KW-0808">Transferase</keyword>
<comment type="subcellular location">
    <subcellularLocation>
        <location evidence="1">Cell membrane</location>
        <topology evidence="1">Multi-pass membrane protein</topology>
    </subcellularLocation>
</comment>
<feature type="binding site" evidence="7">
    <location>
        <position position="149"/>
    </location>
    <ligand>
        <name>Mg(2+)</name>
        <dbReference type="ChEBI" id="CHEBI:18420"/>
    </ligand>
</feature>
<dbReference type="AlphaFoldDB" id="A0A135HYS0"/>
<dbReference type="PANTHER" id="PTHR22926:SF3">
    <property type="entry name" value="UNDECAPRENYL-PHOSPHATE ALPHA-N-ACETYLGLUCOSAMINYL 1-PHOSPHATE TRANSFERASE"/>
    <property type="match status" value="1"/>
</dbReference>
<dbReference type="PANTHER" id="PTHR22926">
    <property type="entry name" value="PHOSPHO-N-ACETYLMURAMOYL-PENTAPEPTIDE-TRANSFERASE"/>
    <property type="match status" value="1"/>
</dbReference>
<feature type="transmembrane region" description="Helical" evidence="8">
    <location>
        <begin position="219"/>
        <end position="245"/>
    </location>
</feature>
<keyword evidence="5 8" id="KW-1133">Transmembrane helix</keyword>
<feature type="transmembrane region" description="Helical" evidence="8">
    <location>
        <begin position="283"/>
        <end position="305"/>
    </location>
</feature>
<evidence type="ECO:0000313" key="9">
    <source>
        <dbReference type="EMBL" id="KXF78329.1"/>
    </source>
</evidence>
<gene>
    <name evidence="9" type="ORF">ATN84_00555</name>
</gene>
<feature type="transmembrane region" description="Helical" evidence="8">
    <location>
        <begin position="48"/>
        <end position="67"/>
    </location>
</feature>
<evidence type="ECO:0000256" key="3">
    <source>
        <dbReference type="ARBA" id="ARBA00022679"/>
    </source>
</evidence>
<feature type="transmembrane region" description="Helical" evidence="8">
    <location>
        <begin position="182"/>
        <end position="199"/>
    </location>
</feature>
<feature type="transmembrane region" description="Helical" evidence="8">
    <location>
        <begin position="156"/>
        <end position="175"/>
    </location>
</feature>
<organism evidence="9 10">
    <name type="scientific">Paramesorhizobium deserti</name>
    <dbReference type="NCBI Taxonomy" id="1494590"/>
    <lineage>
        <taxon>Bacteria</taxon>
        <taxon>Pseudomonadati</taxon>
        <taxon>Pseudomonadota</taxon>
        <taxon>Alphaproteobacteria</taxon>
        <taxon>Hyphomicrobiales</taxon>
        <taxon>Phyllobacteriaceae</taxon>
        <taxon>Paramesorhizobium</taxon>
    </lineage>
</organism>
<keyword evidence="2" id="KW-1003">Cell membrane</keyword>
<dbReference type="Pfam" id="PF00953">
    <property type="entry name" value="Glycos_transf_4"/>
    <property type="match status" value="1"/>
</dbReference>
<dbReference type="GO" id="GO:0046872">
    <property type="term" value="F:metal ion binding"/>
    <property type="evidence" value="ECO:0007669"/>
    <property type="project" value="UniProtKB-KW"/>
</dbReference>
<dbReference type="GO" id="GO:0044038">
    <property type="term" value="P:cell wall macromolecule biosynthetic process"/>
    <property type="evidence" value="ECO:0007669"/>
    <property type="project" value="TreeGrafter"/>
</dbReference>
<feature type="transmembrane region" description="Helical" evidence="8">
    <location>
        <begin position="74"/>
        <end position="91"/>
    </location>
</feature>
<keyword evidence="6 8" id="KW-0472">Membrane</keyword>
<dbReference type="GO" id="GO:0009103">
    <property type="term" value="P:lipopolysaccharide biosynthetic process"/>
    <property type="evidence" value="ECO:0007669"/>
    <property type="project" value="TreeGrafter"/>
</dbReference>
<name>A0A135HYS0_9HYPH</name>
<evidence type="ECO:0000256" key="2">
    <source>
        <dbReference type="ARBA" id="ARBA00022475"/>
    </source>
</evidence>
<evidence type="ECO:0000256" key="6">
    <source>
        <dbReference type="ARBA" id="ARBA00023136"/>
    </source>
</evidence>
<evidence type="ECO:0000256" key="7">
    <source>
        <dbReference type="PIRSR" id="PIRSR600715-1"/>
    </source>
</evidence>
<evidence type="ECO:0000256" key="8">
    <source>
        <dbReference type="SAM" id="Phobius"/>
    </source>
</evidence>
<keyword evidence="7" id="KW-0479">Metal-binding</keyword>
<dbReference type="InterPro" id="IPR000715">
    <property type="entry name" value="Glycosyl_transferase_4"/>
</dbReference>
<evidence type="ECO:0000256" key="1">
    <source>
        <dbReference type="ARBA" id="ARBA00004651"/>
    </source>
</evidence>
<keyword evidence="9" id="KW-0378">Hydrolase</keyword>
<dbReference type="GO" id="GO:0005886">
    <property type="term" value="C:plasma membrane"/>
    <property type="evidence" value="ECO:0007669"/>
    <property type="project" value="UniProtKB-SubCell"/>
</dbReference>
<keyword evidence="10" id="KW-1185">Reference proteome</keyword>
<evidence type="ECO:0000256" key="5">
    <source>
        <dbReference type="ARBA" id="ARBA00022989"/>
    </source>
</evidence>
<feature type="transmembrane region" description="Helical" evidence="8">
    <location>
        <begin position="130"/>
        <end position="150"/>
    </location>
</feature>
<dbReference type="OrthoDB" id="9783652at2"/>
<evidence type="ECO:0000256" key="4">
    <source>
        <dbReference type="ARBA" id="ARBA00022692"/>
    </source>
</evidence>
<dbReference type="GO" id="GO:0016787">
    <property type="term" value="F:hydrolase activity"/>
    <property type="evidence" value="ECO:0007669"/>
    <property type="project" value="UniProtKB-KW"/>
</dbReference>
<dbReference type="EMBL" id="LNTU01000001">
    <property type="protein sequence ID" value="KXF78329.1"/>
    <property type="molecule type" value="Genomic_DNA"/>
</dbReference>
<dbReference type="STRING" id="1494590.ATN84_00555"/>
<dbReference type="RefSeq" id="WP_068879599.1">
    <property type="nucleotide sequence ID" value="NZ_LNTU01000001.1"/>
</dbReference>
<comment type="cofactor">
    <cofactor evidence="7">
        <name>Mg(2+)</name>
        <dbReference type="ChEBI" id="CHEBI:18420"/>
    </cofactor>
</comment>
<evidence type="ECO:0000313" key="10">
    <source>
        <dbReference type="Proteomes" id="UP000070107"/>
    </source>
</evidence>
<keyword evidence="4 8" id="KW-0812">Transmembrane</keyword>
<feature type="transmembrane region" description="Helical" evidence="8">
    <location>
        <begin position="311"/>
        <end position="328"/>
    </location>
</feature>
<reference evidence="9 10" key="1">
    <citation type="submission" date="2015-11" db="EMBL/GenBank/DDBJ databases">
        <title>Draft genome sequence of Paramesorhizobium deserti A-3-E, a strain highly resistant to diverse beta-lactam antibiotics.</title>
        <authorList>
            <person name="Lv R."/>
            <person name="Yang X."/>
            <person name="Fang N."/>
            <person name="Guo J."/>
            <person name="Luo X."/>
            <person name="Peng F."/>
            <person name="Yang R."/>
            <person name="Cui Y."/>
            <person name="Fang C."/>
            <person name="Song Y."/>
        </authorList>
    </citation>
    <scope>NUCLEOTIDE SEQUENCE [LARGE SCALE GENOMIC DNA]</scope>
    <source>
        <strain evidence="9 10">A-3-E</strain>
    </source>
</reference>
<comment type="caution">
    <text evidence="9">The sequence shown here is derived from an EMBL/GenBank/DDBJ whole genome shotgun (WGS) entry which is preliminary data.</text>
</comment>
<accession>A0A135HYS0</accession>
<feature type="binding site" evidence="7">
    <location>
        <position position="210"/>
    </location>
    <ligand>
        <name>Mg(2+)</name>
        <dbReference type="ChEBI" id="CHEBI:18420"/>
    </ligand>
</feature>
<dbReference type="GO" id="GO:0016780">
    <property type="term" value="F:phosphotransferase activity, for other substituted phosphate groups"/>
    <property type="evidence" value="ECO:0007669"/>
    <property type="project" value="InterPro"/>
</dbReference>
<dbReference type="Proteomes" id="UP000070107">
    <property type="component" value="Unassembled WGS sequence"/>
</dbReference>
<sequence length="332" mass="34506">MSFLIISFLTSAAAAAMLLTILARVLPSGFLAAVKNERSNHTVSARQIGGLAVIPAALAALLVFGPAAGLDMRLLLSLMIAATLLWLTGFFDDRHSLPVAVRLCAQIIAAGLCVYGLGPDFRLLPNLLPQWLEALLMVFALLSFINMTNFMDGLDLMTVTGIGIPLVAAALFALLGMTAPQSGLIAAATGGALLGFAFFNTPPARIFLGDSGSLPLGLLSGVVFLMVAREAALLAGLLLPLYYLLETGSTLVMRLLAGENVLAAHSKHGYQIARRSGWPVLGIIGRVAAINILLAICAASVAGIASPAETAVFTVTGFAATVALLLRFRGIL</sequence>
<proteinExistence type="predicted"/>
<dbReference type="GO" id="GO:0071555">
    <property type="term" value="P:cell wall organization"/>
    <property type="evidence" value="ECO:0007669"/>
    <property type="project" value="TreeGrafter"/>
</dbReference>
<feature type="transmembrane region" description="Helical" evidence="8">
    <location>
        <begin position="97"/>
        <end position="118"/>
    </location>
</feature>
<protein>
    <submittedName>
        <fullName evidence="9">Glycoside hydrolase</fullName>
    </submittedName>
</protein>
<keyword evidence="7" id="KW-0460">Magnesium</keyword>